<dbReference type="EMBL" id="ADWY01004068">
    <property type="protein sequence ID" value="EGH19433.1"/>
    <property type="molecule type" value="Genomic_DNA"/>
</dbReference>
<protein>
    <submittedName>
        <fullName evidence="1">Uncharacterized protein</fullName>
    </submittedName>
</protein>
<proteinExistence type="predicted"/>
<accession>F3CJJ1</accession>
<evidence type="ECO:0000313" key="2">
    <source>
        <dbReference type="Proteomes" id="UP000005466"/>
    </source>
</evidence>
<dbReference type="HOGENOM" id="CLU_3370289_0_0_6"/>
<gene>
    <name evidence="1" type="ORF">Pgy4_41329</name>
</gene>
<reference evidence="1 2" key="1">
    <citation type="journal article" date="2011" name="PLoS Pathog.">
        <title>Dynamic evolution of pathogenicity revealed by sequencing and comparative genomics of 19 Pseudomonas syringae isolates.</title>
        <authorList>
            <person name="Baltrus D.A."/>
            <person name="Nishimura M.T."/>
            <person name="Romanchuk A."/>
            <person name="Chang J.H."/>
            <person name="Mukhtar M.S."/>
            <person name="Cherkis K."/>
            <person name="Roach J."/>
            <person name="Grant S.R."/>
            <person name="Jones C.D."/>
            <person name="Dangl J.L."/>
        </authorList>
    </citation>
    <scope>NUCLEOTIDE SEQUENCE [LARGE SCALE GENOMIC DNA]</scope>
    <source>
        <strain evidence="2">race 4</strain>
    </source>
</reference>
<name>F3CJJ1_PSESG</name>
<dbReference type="AlphaFoldDB" id="F3CJJ1"/>
<organism evidence="1 2">
    <name type="scientific">Pseudomonas savastanoi pv. glycinea str. race 4</name>
    <dbReference type="NCBI Taxonomy" id="875330"/>
    <lineage>
        <taxon>Bacteria</taxon>
        <taxon>Pseudomonadati</taxon>
        <taxon>Pseudomonadota</taxon>
        <taxon>Gammaproteobacteria</taxon>
        <taxon>Pseudomonadales</taxon>
        <taxon>Pseudomonadaceae</taxon>
        <taxon>Pseudomonas</taxon>
    </lineage>
</organism>
<evidence type="ECO:0000313" key="1">
    <source>
        <dbReference type="EMBL" id="EGH19433.1"/>
    </source>
</evidence>
<dbReference type="Proteomes" id="UP000005466">
    <property type="component" value="Unassembled WGS sequence"/>
</dbReference>
<feature type="non-terminal residue" evidence="1">
    <location>
        <position position="1"/>
    </location>
</feature>
<feature type="non-terminal residue" evidence="1">
    <location>
        <position position="35"/>
    </location>
</feature>
<comment type="caution">
    <text evidence="1">The sequence shown here is derived from an EMBL/GenBank/DDBJ whole genome shotgun (WGS) entry which is preliminary data.</text>
</comment>
<sequence>KHPNQQACMDAIAWIAGQLNQADDLSGLDRPHALL</sequence>